<dbReference type="Pfam" id="PF13439">
    <property type="entry name" value="Glyco_transf_4"/>
    <property type="match status" value="1"/>
</dbReference>
<proteinExistence type="predicted"/>
<accession>A0A127VCR3</accession>
<dbReference type="CDD" id="cd03809">
    <property type="entry name" value="GT4_MtfB-like"/>
    <property type="match status" value="1"/>
</dbReference>
<feature type="domain" description="Glycosyltransferase subfamily 4-like N-terminal" evidence="3">
    <location>
        <begin position="23"/>
        <end position="174"/>
    </location>
</feature>
<dbReference type="Pfam" id="PF00534">
    <property type="entry name" value="Glycos_transf_1"/>
    <property type="match status" value="1"/>
</dbReference>
<evidence type="ECO:0000256" key="1">
    <source>
        <dbReference type="ARBA" id="ARBA00022679"/>
    </source>
</evidence>
<dbReference type="PATRIC" id="fig|188932.3.peg.2230"/>
<dbReference type="InterPro" id="IPR028098">
    <property type="entry name" value="Glyco_trans_4-like_N"/>
</dbReference>
<dbReference type="GO" id="GO:0016757">
    <property type="term" value="F:glycosyltransferase activity"/>
    <property type="evidence" value="ECO:0007669"/>
    <property type="project" value="InterPro"/>
</dbReference>
<dbReference type="EMBL" id="CP014504">
    <property type="protein sequence ID" value="AMP99029.1"/>
    <property type="molecule type" value="Genomic_DNA"/>
</dbReference>
<dbReference type="OrthoDB" id="9801609at2"/>
<feature type="domain" description="Glycosyl transferase family 1" evidence="2">
    <location>
        <begin position="184"/>
        <end position="337"/>
    </location>
</feature>
<dbReference type="PANTHER" id="PTHR46401">
    <property type="entry name" value="GLYCOSYLTRANSFERASE WBBK-RELATED"/>
    <property type="match status" value="1"/>
</dbReference>
<evidence type="ECO:0000259" key="3">
    <source>
        <dbReference type="Pfam" id="PF13439"/>
    </source>
</evidence>
<dbReference type="InterPro" id="IPR001296">
    <property type="entry name" value="Glyco_trans_1"/>
</dbReference>
<organism evidence="4 5">
    <name type="scientific">Pedobacter cryoconitis</name>
    <dbReference type="NCBI Taxonomy" id="188932"/>
    <lineage>
        <taxon>Bacteria</taxon>
        <taxon>Pseudomonadati</taxon>
        <taxon>Bacteroidota</taxon>
        <taxon>Sphingobacteriia</taxon>
        <taxon>Sphingobacteriales</taxon>
        <taxon>Sphingobacteriaceae</taxon>
        <taxon>Pedobacter</taxon>
    </lineage>
</organism>
<keyword evidence="5" id="KW-1185">Reference proteome</keyword>
<reference evidence="4 5" key="1">
    <citation type="submission" date="2016-03" db="EMBL/GenBank/DDBJ databases">
        <title>Complete genome sequence of Pedobacter cryoconitis PAMC 27485.</title>
        <authorList>
            <person name="Lee J."/>
            <person name="Kim O.-S."/>
        </authorList>
    </citation>
    <scope>NUCLEOTIDE SEQUENCE [LARGE SCALE GENOMIC DNA]</scope>
    <source>
        <strain evidence="4 5">PAMC 27485</strain>
    </source>
</reference>
<dbReference type="SUPFAM" id="SSF53756">
    <property type="entry name" value="UDP-Glycosyltransferase/glycogen phosphorylase"/>
    <property type="match status" value="1"/>
</dbReference>
<dbReference type="Gene3D" id="3.40.50.2000">
    <property type="entry name" value="Glycogen Phosphorylase B"/>
    <property type="match status" value="2"/>
</dbReference>
<evidence type="ECO:0000259" key="2">
    <source>
        <dbReference type="Pfam" id="PF00534"/>
    </source>
</evidence>
<dbReference type="KEGG" id="pcm:AY601_2128"/>
<protein>
    <submittedName>
        <fullName evidence="4">Glycosyltransferase</fullName>
    </submittedName>
</protein>
<gene>
    <name evidence="4" type="ORF">AY601_2128</name>
</gene>
<evidence type="ECO:0000313" key="5">
    <source>
        <dbReference type="Proteomes" id="UP000071561"/>
    </source>
</evidence>
<dbReference type="RefSeq" id="WP_068400355.1">
    <property type="nucleotide sequence ID" value="NZ_CP014504.1"/>
</dbReference>
<sequence>MSLIQKKIRILLDAHIFDHSFQGTATYMHGLYSALVEFEGLEIFLCANDLLHLKTLFPDPRFQFVQLNAHSSMKRLLTEYPRLIKEGKYDYAHFQYIVPFVKNCKFINTVHDLLFLEFKQYFPWSYRISRKVLFLASAKRSDIVLTVSEYSRIDVAKKFQINKTQIHVTPNAVTVSPRKVEAEINIKEKFGIEKYILFVSRFEPRKNHNGLLKAFLNLKLYEQGYNLVFIGSKKEKIEQDAFDELQNLIHEDNRKYIHFLEGISWPDLNAFYQQAETFAFPSLAEGFGIPPIEAAMNGCKVICSNQTAMSEFGFFKYLFDPADQPGFESMLRAVLDDKAYPFEQIKQEITSKYNWEVIADKFYNIISKDHICA</sequence>
<dbReference type="PANTHER" id="PTHR46401:SF2">
    <property type="entry name" value="GLYCOSYLTRANSFERASE WBBK-RELATED"/>
    <property type="match status" value="1"/>
</dbReference>
<dbReference type="Proteomes" id="UP000071561">
    <property type="component" value="Chromosome"/>
</dbReference>
<evidence type="ECO:0000313" key="4">
    <source>
        <dbReference type="EMBL" id="AMP99029.1"/>
    </source>
</evidence>
<name>A0A127VCR3_9SPHI</name>
<dbReference type="AlphaFoldDB" id="A0A127VCR3"/>
<keyword evidence="1 4" id="KW-0808">Transferase</keyword>